<dbReference type="eggNOG" id="ENOG502RTAI">
    <property type="taxonomic scope" value="Eukaryota"/>
</dbReference>
<dbReference type="Proteomes" id="UP000008743">
    <property type="component" value="Unassembled WGS sequence"/>
</dbReference>
<proteinExistence type="inferred from homology"/>
<keyword evidence="4" id="KW-1185">Reference proteome</keyword>
<dbReference type="InterPro" id="IPR019405">
    <property type="entry name" value="Lactonase_7-beta_prop"/>
</dbReference>
<dbReference type="SUPFAM" id="SSF51004">
    <property type="entry name" value="C-terminal (heme d1) domain of cytochrome cd1-nitrite reductase"/>
    <property type="match status" value="1"/>
</dbReference>
<reference evidence="4" key="1">
    <citation type="submission" date="2011-02" db="EMBL/GenBank/DDBJ databases">
        <title>The Genome Sequence of Capsaspora owczarzaki ATCC 30864.</title>
        <authorList>
            <person name="Russ C."/>
            <person name="Cuomo C."/>
            <person name="Burger G."/>
            <person name="Gray M.W."/>
            <person name="Holland P.W.H."/>
            <person name="King N."/>
            <person name="Lang F.B.F."/>
            <person name="Roger A.J."/>
            <person name="Ruiz-Trillo I."/>
            <person name="Young S.K."/>
            <person name="Zeng Q."/>
            <person name="Gargeya S."/>
            <person name="Alvarado L."/>
            <person name="Berlin A."/>
            <person name="Chapman S.B."/>
            <person name="Chen Z."/>
            <person name="Freedman E."/>
            <person name="Gellesch M."/>
            <person name="Goldberg J."/>
            <person name="Griggs A."/>
            <person name="Gujja S."/>
            <person name="Heilman E."/>
            <person name="Heiman D."/>
            <person name="Howarth C."/>
            <person name="Mehta T."/>
            <person name="Neiman D."/>
            <person name="Pearson M."/>
            <person name="Roberts A."/>
            <person name="Saif S."/>
            <person name="Shea T."/>
            <person name="Shenoy N."/>
            <person name="Sisk P."/>
            <person name="Stolte C."/>
            <person name="Sykes S."/>
            <person name="White J."/>
            <person name="Yandava C."/>
            <person name="Haas B."/>
            <person name="Nusbaum C."/>
            <person name="Birren B."/>
        </authorList>
    </citation>
    <scope>NUCLEOTIDE SEQUENCE</scope>
    <source>
        <strain evidence="4">ATCC 30864</strain>
    </source>
</reference>
<dbReference type="PANTHER" id="PTHR30344:SF1">
    <property type="entry name" value="6-PHOSPHOGLUCONOLACTONASE"/>
    <property type="match status" value="1"/>
</dbReference>
<dbReference type="InterPro" id="IPR011048">
    <property type="entry name" value="Haem_d1_sf"/>
</dbReference>
<accession>A0A0D2X4T3</accession>
<dbReference type="Gene3D" id="2.130.10.10">
    <property type="entry name" value="YVTN repeat-like/Quinoprotein amine dehydrogenase"/>
    <property type="match status" value="1"/>
</dbReference>
<dbReference type="STRING" id="595528.A0A0D2X4T3"/>
<sequence>MRPLLVLVFAGFALALALVLAHSTVANDLLQLAKNKVTAPHQAQRQGGGDGDGDESPLYVVVSGYANFTLTLALIPSEGAVVELVESHTGTNASWVAWHPTNQSVAYAVQELSPQGQVVTLAPVAPLSLNFDVRGNPSPSYGGAPCHLMIHPSGRFAFVANYDDGVTAIYNISVPGNAISDKAYAVRQDGQNAHMMATRHLGNYIYTPFLGSDYVAQYTFDPLSGELAPLATAPTFKVFAGCGPRHIVFQAYSDVAYLICETGSTVLTLAVAPTGELSLLQTLSTIPDSFNASLNTGAEVHISPDGRFVYCSNRGHNSIAMFAVDAATGLLSPLGWEFGNGGINMPRSFAIDPVGNWMVVANQGASTVTILHIDWISGLLQTMGTSTVRLNNPAFVDFRPVVW</sequence>
<dbReference type="InterPro" id="IPR015943">
    <property type="entry name" value="WD40/YVTN_repeat-like_dom_sf"/>
</dbReference>
<dbReference type="PANTHER" id="PTHR30344">
    <property type="entry name" value="6-PHOSPHOGLUCONOLACTONASE-RELATED"/>
    <property type="match status" value="1"/>
</dbReference>
<dbReference type="AlphaFoldDB" id="A0A0D2X4T3"/>
<dbReference type="OMA" id="AYLICET"/>
<dbReference type="Pfam" id="PF10282">
    <property type="entry name" value="Lactonase"/>
    <property type="match status" value="1"/>
</dbReference>
<organism evidence="3 4">
    <name type="scientific">Capsaspora owczarzaki (strain ATCC 30864)</name>
    <dbReference type="NCBI Taxonomy" id="595528"/>
    <lineage>
        <taxon>Eukaryota</taxon>
        <taxon>Filasterea</taxon>
        <taxon>Capsaspora</taxon>
    </lineage>
</organism>
<dbReference type="OrthoDB" id="9972196at2759"/>
<name>A0A0D2X4T3_CAPO3</name>
<dbReference type="PhylomeDB" id="A0A0D2X4T3"/>
<dbReference type="EMBL" id="KE346371">
    <property type="protein sequence ID" value="KJE96609.1"/>
    <property type="molecule type" value="Genomic_DNA"/>
</dbReference>
<evidence type="ECO:0000313" key="4">
    <source>
        <dbReference type="Proteomes" id="UP000008743"/>
    </source>
</evidence>
<dbReference type="InParanoid" id="A0A0D2X4T3"/>
<evidence type="ECO:0000313" key="3">
    <source>
        <dbReference type="EMBL" id="KJE96609.1"/>
    </source>
</evidence>
<feature type="signal peptide" evidence="2">
    <location>
        <begin position="1"/>
        <end position="21"/>
    </location>
</feature>
<gene>
    <name evidence="3" type="ORF">CAOG_006909</name>
</gene>
<comment type="similarity">
    <text evidence="1">Belongs to the cycloisomerase 2 family.</text>
</comment>
<protein>
    <recommendedName>
        <fullName evidence="5">6-phosphogluconolactonase</fullName>
    </recommendedName>
</protein>
<evidence type="ECO:0000256" key="1">
    <source>
        <dbReference type="ARBA" id="ARBA00005564"/>
    </source>
</evidence>
<evidence type="ECO:0008006" key="5">
    <source>
        <dbReference type="Google" id="ProtNLM"/>
    </source>
</evidence>
<dbReference type="InterPro" id="IPR050282">
    <property type="entry name" value="Cycloisomerase_2"/>
</dbReference>
<evidence type="ECO:0000256" key="2">
    <source>
        <dbReference type="SAM" id="SignalP"/>
    </source>
</evidence>
<dbReference type="GO" id="GO:0017057">
    <property type="term" value="F:6-phosphogluconolactonase activity"/>
    <property type="evidence" value="ECO:0007669"/>
    <property type="project" value="TreeGrafter"/>
</dbReference>
<keyword evidence="2" id="KW-0732">Signal</keyword>
<feature type="chain" id="PRO_5002254885" description="6-phosphogluconolactonase" evidence="2">
    <location>
        <begin position="22"/>
        <end position="403"/>
    </location>
</feature>
<dbReference type="RefSeq" id="XP_004344530.1">
    <property type="nucleotide sequence ID" value="XM_004344480.2"/>
</dbReference>